<proteinExistence type="predicted"/>
<sequence length="54" mass="5583">MSNYIELPRGGQVLSVADAVARQPGGSVRALRLDHPVSKLLAERTAAAGDDPGV</sequence>
<organism evidence="1 2">
    <name type="scientific">Limisphaera ngatamarikiensis</name>
    <dbReference type="NCBI Taxonomy" id="1324935"/>
    <lineage>
        <taxon>Bacteria</taxon>
        <taxon>Pseudomonadati</taxon>
        <taxon>Verrucomicrobiota</taxon>
        <taxon>Verrucomicrobiia</taxon>
        <taxon>Limisphaerales</taxon>
        <taxon>Limisphaeraceae</taxon>
        <taxon>Limisphaera</taxon>
    </lineage>
</organism>
<evidence type="ECO:0000313" key="2">
    <source>
        <dbReference type="Proteomes" id="UP000477311"/>
    </source>
</evidence>
<keyword evidence="2" id="KW-1185">Reference proteome</keyword>
<dbReference type="Proteomes" id="UP000477311">
    <property type="component" value="Unassembled WGS sequence"/>
</dbReference>
<dbReference type="EMBL" id="JAAKYA010000019">
    <property type="protein sequence ID" value="NGO38521.1"/>
    <property type="molecule type" value="Genomic_DNA"/>
</dbReference>
<protein>
    <submittedName>
        <fullName evidence="1">Uncharacterized protein</fullName>
    </submittedName>
</protein>
<name>A0A6M1RT44_9BACT</name>
<dbReference type="RefSeq" id="WP_165106046.1">
    <property type="nucleotide sequence ID" value="NZ_JAAKYA010000019.1"/>
</dbReference>
<reference evidence="1 2" key="1">
    <citation type="submission" date="2020-02" db="EMBL/GenBank/DDBJ databases">
        <title>Draft genome sequence of Limisphaera ngatamarikiensis NGM72.4T, a thermophilic Verrucomicrobia grouped in subdivision 3.</title>
        <authorList>
            <person name="Carere C.R."/>
            <person name="Steen J."/>
            <person name="Hugenholtz P."/>
            <person name="Stott M.B."/>
        </authorList>
    </citation>
    <scope>NUCLEOTIDE SEQUENCE [LARGE SCALE GENOMIC DNA]</scope>
    <source>
        <strain evidence="1 2">NGM72.4</strain>
    </source>
</reference>
<accession>A0A6M1RT44</accession>
<evidence type="ECO:0000313" key="1">
    <source>
        <dbReference type="EMBL" id="NGO38521.1"/>
    </source>
</evidence>
<gene>
    <name evidence="1" type="ORF">G4L39_03790</name>
</gene>
<dbReference type="AlphaFoldDB" id="A0A6M1RT44"/>
<comment type="caution">
    <text evidence="1">The sequence shown here is derived from an EMBL/GenBank/DDBJ whole genome shotgun (WGS) entry which is preliminary data.</text>
</comment>